<name>A0AB73IPQ3_9BURK</name>
<keyword evidence="1" id="KW-0812">Transmembrane</keyword>
<gene>
    <name evidence="2" type="ORF">J2793_007487</name>
</gene>
<reference evidence="2" key="1">
    <citation type="submission" date="2023-07" db="EMBL/GenBank/DDBJ databases">
        <title>Sorghum-associated microbial communities from plants grown in Nebraska, USA.</title>
        <authorList>
            <person name="Schachtman D."/>
        </authorList>
    </citation>
    <scope>NUCLEOTIDE SEQUENCE</scope>
    <source>
        <strain evidence="2">DS1061</strain>
    </source>
</reference>
<dbReference type="Proteomes" id="UP001229486">
    <property type="component" value="Unassembled WGS sequence"/>
</dbReference>
<sequence>MKAKSKFIFLPEKNAPQSVRAGVAVYWLAFSISLLRIVTGVGVPPFNTISEREAAITLLGLLSAFFIFYAFTIMRLSAGKIWARNLALFVTTFLVATTIYHLFADGLSSQQNNVVGLISIAVGTAAGLLLLTSGSAAWFKSKIG</sequence>
<feature type="transmembrane region" description="Helical" evidence="1">
    <location>
        <begin position="55"/>
        <end position="74"/>
    </location>
</feature>
<keyword evidence="1" id="KW-0472">Membrane</keyword>
<protein>
    <submittedName>
        <fullName evidence="2">Uncharacterized protein</fullName>
    </submittedName>
</protein>
<feature type="transmembrane region" description="Helical" evidence="1">
    <location>
        <begin position="21"/>
        <end position="43"/>
    </location>
</feature>
<evidence type="ECO:0000313" key="3">
    <source>
        <dbReference type="Proteomes" id="UP001229486"/>
    </source>
</evidence>
<comment type="caution">
    <text evidence="2">The sequence shown here is derived from an EMBL/GenBank/DDBJ whole genome shotgun (WGS) entry which is preliminary data.</text>
</comment>
<feature type="transmembrane region" description="Helical" evidence="1">
    <location>
        <begin position="115"/>
        <end position="139"/>
    </location>
</feature>
<dbReference type="EMBL" id="JAURTK010000050">
    <property type="protein sequence ID" value="MDP9652012.1"/>
    <property type="molecule type" value="Genomic_DNA"/>
</dbReference>
<evidence type="ECO:0000256" key="1">
    <source>
        <dbReference type="SAM" id="Phobius"/>
    </source>
</evidence>
<keyword evidence="1" id="KW-1133">Transmembrane helix</keyword>
<dbReference type="RefSeq" id="WP_392396496.1">
    <property type="nucleotide sequence ID" value="NZ_JAURTK010000050.1"/>
</dbReference>
<accession>A0AB73IPQ3</accession>
<proteinExistence type="predicted"/>
<evidence type="ECO:0000313" key="2">
    <source>
        <dbReference type="EMBL" id="MDP9652012.1"/>
    </source>
</evidence>
<dbReference type="AlphaFoldDB" id="A0AB73IPQ3"/>
<organism evidence="2 3">
    <name type="scientific">Paraburkholderia caledonica</name>
    <dbReference type="NCBI Taxonomy" id="134536"/>
    <lineage>
        <taxon>Bacteria</taxon>
        <taxon>Pseudomonadati</taxon>
        <taxon>Pseudomonadota</taxon>
        <taxon>Betaproteobacteria</taxon>
        <taxon>Burkholderiales</taxon>
        <taxon>Burkholderiaceae</taxon>
        <taxon>Paraburkholderia</taxon>
    </lineage>
</organism>
<feature type="transmembrane region" description="Helical" evidence="1">
    <location>
        <begin position="86"/>
        <end position="103"/>
    </location>
</feature>